<keyword evidence="3" id="KW-1185">Reference proteome</keyword>
<protein>
    <submittedName>
        <fullName evidence="2">Uncharacterized protein</fullName>
    </submittedName>
</protein>
<feature type="transmembrane region" description="Helical" evidence="1">
    <location>
        <begin position="27"/>
        <end position="46"/>
    </location>
</feature>
<reference evidence="2 3" key="1">
    <citation type="submission" date="2020-08" db="EMBL/GenBank/DDBJ databases">
        <title>Genomic Encyclopedia of Type Strains, Phase IV (KMG-IV): sequencing the most valuable type-strain genomes for metagenomic binning, comparative biology and taxonomic classification.</title>
        <authorList>
            <person name="Goeker M."/>
        </authorList>
    </citation>
    <scope>NUCLEOTIDE SEQUENCE [LARGE SCALE GENOMIC DNA]</scope>
    <source>
        <strain evidence="2 3">DSM 4491</strain>
    </source>
</reference>
<keyword evidence="1" id="KW-0472">Membrane</keyword>
<evidence type="ECO:0000313" key="2">
    <source>
        <dbReference type="EMBL" id="MBB6457009.1"/>
    </source>
</evidence>
<evidence type="ECO:0000313" key="3">
    <source>
        <dbReference type="Proteomes" id="UP000578000"/>
    </source>
</evidence>
<name>A0A841QDP9_9PROT</name>
<evidence type="ECO:0000256" key="1">
    <source>
        <dbReference type="SAM" id="Phobius"/>
    </source>
</evidence>
<keyword evidence="1" id="KW-0812">Transmembrane</keyword>
<keyword evidence="1" id="KW-1133">Transmembrane helix</keyword>
<dbReference type="AlphaFoldDB" id="A0A841QDP9"/>
<comment type="caution">
    <text evidence="2">The sequence shown here is derived from an EMBL/GenBank/DDBJ whole genome shotgun (WGS) entry which is preliminary data.</text>
</comment>
<dbReference type="Proteomes" id="UP000578000">
    <property type="component" value="Unassembled WGS sequence"/>
</dbReference>
<proteinExistence type="predicted"/>
<dbReference type="RefSeq" id="WP_166112799.1">
    <property type="nucleotide sequence ID" value="NZ_BAABDB010000040.1"/>
</dbReference>
<dbReference type="EMBL" id="JACHIE010000005">
    <property type="protein sequence ID" value="MBB6457009.1"/>
    <property type="molecule type" value="Genomic_DNA"/>
</dbReference>
<sequence>MDGDINSEYPKEKYACQKEGMGVSAKFIAQIISLVSLVAVYIYFFVEYGGR</sequence>
<organism evidence="2 3">
    <name type="scientific">Acetobacter lovaniensis</name>
    <dbReference type="NCBI Taxonomy" id="104100"/>
    <lineage>
        <taxon>Bacteria</taxon>
        <taxon>Pseudomonadati</taxon>
        <taxon>Pseudomonadota</taxon>
        <taxon>Alphaproteobacteria</taxon>
        <taxon>Acetobacterales</taxon>
        <taxon>Acetobacteraceae</taxon>
        <taxon>Acetobacter</taxon>
    </lineage>
</organism>
<gene>
    <name evidence="2" type="ORF">HNR55_001592</name>
</gene>
<accession>A0A841QDP9</accession>